<dbReference type="RefSeq" id="WP_039455484.1">
    <property type="nucleotide sequence ID" value="NZ_JSWE01000075.1"/>
</dbReference>
<dbReference type="AlphaFoldDB" id="A0A0C1QNZ4"/>
<dbReference type="EMBL" id="JSWE01000075">
    <property type="protein sequence ID" value="KIE05778.1"/>
    <property type="molecule type" value="Genomic_DNA"/>
</dbReference>
<comment type="caution">
    <text evidence="1">The sequence shown here is derived from an EMBL/GenBank/DDBJ whole genome shotgun (WGS) entry which is preliminary data.</text>
</comment>
<gene>
    <name evidence="1" type="ORF">NF27_CY00140</name>
</gene>
<accession>A0A0C1QNZ4</accession>
<evidence type="ECO:0000313" key="1">
    <source>
        <dbReference type="EMBL" id="KIE05778.1"/>
    </source>
</evidence>
<dbReference type="Proteomes" id="UP000031258">
    <property type="component" value="Unassembled WGS sequence"/>
</dbReference>
<evidence type="ECO:0000313" key="2">
    <source>
        <dbReference type="Proteomes" id="UP000031258"/>
    </source>
</evidence>
<sequence>MEINFYKENIKKNANSKHNKIRNRIIENFKIEKKISESVTTTRKKLKELEDEKETIVGKLQV</sequence>
<reference evidence="1 2" key="1">
    <citation type="submission" date="2014-11" db="EMBL/GenBank/DDBJ databases">
        <title>A Rickettsiales Symbiont of Amoebae With Ancient Features.</title>
        <authorList>
            <person name="Schulz F."/>
            <person name="Martijn J."/>
            <person name="Wascher F."/>
            <person name="Kostanjsek R."/>
            <person name="Ettema T.J."/>
            <person name="Horn M."/>
        </authorList>
    </citation>
    <scope>NUCLEOTIDE SEQUENCE [LARGE SCALE GENOMIC DNA]</scope>
    <source>
        <strain evidence="1 2">UWC36</strain>
    </source>
</reference>
<name>A0A0C1QNZ4_9RICK</name>
<protein>
    <submittedName>
        <fullName evidence="1">Uncharacterized protein</fullName>
    </submittedName>
</protein>
<keyword evidence="2" id="KW-1185">Reference proteome</keyword>
<organism evidence="1 2">
    <name type="scientific">Candidatus Jidaibacter acanthamoebae</name>
    <dbReference type="NCBI Taxonomy" id="86105"/>
    <lineage>
        <taxon>Bacteria</taxon>
        <taxon>Pseudomonadati</taxon>
        <taxon>Pseudomonadota</taxon>
        <taxon>Alphaproteobacteria</taxon>
        <taxon>Rickettsiales</taxon>
        <taxon>Candidatus Midichloriaceae</taxon>
        <taxon>Candidatus Jidaibacter</taxon>
    </lineage>
</organism>
<proteinExistence type="predicted"/>